<protein>
    <recommendedName>
        <fullName evidence="4">GtrA-like protein domain-containing protein</fullName>
    </recommendedName>
</protein>
<proteinExistence type="predicted"/>
<sequence length="110" mass="12209">MVRDGGVYYIAVCAGSLANTLSFFLFSQAFHGTFTSLAGCIAVIISSRIIINFRIAAEKRRVSNEIERPWDDTIVSNPDAIELTMWSDIISFNRGISWATMTGRRDPETG</sequence>
<gene>
    <name evidence="2" type="ORF">VKT23_005931</name>
</gene>
<keyword evidence="1" id="KW-0812">Transmembrane</keyword>
<organism evidence="2 3">
    <name type="scientific">Marasmiellus scandens</name>
    <dbReference type="NCBI Taxonomy" id="2682957"/>
    <lineage>
        <taxon>Eukaryota</taxon>
        <taxon>Fungi</taxon>
        <taxon>Dikarya</taxon>
        <taxon>Basidiomycota</taxon>
        <taxon>Agaricomycotina</taxon>
        <taxon>Agaricomycetes</taxon>
        <taxon>Agaricomycetidae</taxon>
        <taxon>Agaricales</taxon>
        <taxon>Marasmiineae</taxon>
        <taxon>Omphalotaceae</taxon>
        <taxon>Marasmiellus</taxon>
    </lineage>
</organism>
<dbReference type="Proteomes" id="UP001498398">
    <property type="component" value="Unassembled WGS sequence"/>
</dbReference>
<keyword evidence="3" id="KW-1185">Reference proteome</keyword>
<accession>A0ABR1JQ69</accession>
<dbReference type="EMBL" id="JBANRG010000007">
    <property type="protein sequence ID" value="KAK7464725.1"/>
    <property type="molecule type" value="Genomic_DNA"/>
</dbReference>
<reference evidence="2 3" key="1">
    <citation type="submission" date="2024-01" db="EMBL/GenBank/DDBJ databases">
        <title>A draft genome for the cacao thread blight pathogen Marasmiellus scandens.</title>
        <authorList>
            <person name="Baruah I.K."/>
            <person name="Leung J."/>
            <person name="Bukari Y."/>
            <person name="Amoako-Attah I."/>
            <person name="Meinhardt L.W."/>
            <person name="Bailey B.A."/>
            <person name="Cohen S.P."/>
        </authorList>
    </citation>
    <scope>NUCLEOTIDE SEQUENCE [LARGE SCALE GENOMIC DNA]</scope>
    <source>
        <strain evidence="2 3">GH-19</strain>
    </source>
</reference>
<keyword evidence="1" id="KW-1133">Transmembrane helix</keyword>
<comment type="caution">
    <text evidence="2">The sequence shown here is derived from an EMBL/GenBank/DDBJ whole genome shotgun (WGS) entry which is preliminary data.</text>
</comment>
<name>A0ABR1JQ69_9AGAR</name>
<evidence type="ECO:0000313" key="2">
    <source>
        <dbReference type="EMBL" id="KAK7464725.1"/>
    </source>
</evidence>
<feature type="transmembrane region" description="Helical" evidence="1">
    <location>
        <begin position="7"/>
        <end position="26"/>
    </location>
</feature>
<evidence type="ECO:0008006" key="4">
    <source>
        <dbReference type="Google" id="ProtNLM"/>
    </source>
</evidence>
<evidence type="ECO:0000256" key="1">
    <source>
        <dbReference type="SAM" id="Phobius"/>
    </source>
</evidence>
<keyword evidence="1" id="KW-0472">Membrane</keyword>
<feature type="transmembrane region" description="Helical" evidence="1">
    <location>
        <begin position="32"/>
        <end position="51"/>
    </location>
</feature>
<evidence type="ECO:0000313" key="3">
    <source>
        <dbReference type="Proteomes" id="UP001498398"/>
    </source>
</evidence>